<evidence type="ECO:0000256" key="1">
    <source>
        <dbReference type="SAM" id="Coils"/>
    </source>
</evidence>
<evidence type="ECO:0000313" key="3">
    <source>
        <dbReference type="EnsemblPlants" id="AUR62042472-RA:cds"/>
    </source>
</evidence>
<dbReference type="Gramene" id="AUR62042472-RA">
    <property type="protein sequence ID" value="AUR62042472-RA:cds"/>
    <property type="gene ID" value="AUR62042472"/>
</dbReference>
<dbReference type="AlphaFoldDB" id="A0A803N992"/>
<evidence type="ECO:0000256" key="2">
    <source>
        <dbReference type="SAM" id="MobiDB-lite"/>
    </source>
</evidence>
<organism evidence="3 4">
    <name type="scientific">Chenopodium quinoa</name>
    <name type="common">Quinoa</name>
    <dbReference type="NCBI Taxonomy" id="63459"/>
    <lineage>
        <taxon>Eukaryota</taxon>
        <taxon>Viridiplantae</taxon>
        <taxon>Streptophyta</taxon>
        <taxon>Embryophyta</taxon>
        <taxon>Tracheophyta</taxon>
        <taxon>Spermatophyta</taxon>
        <taxon>Magnoliopsida</taxon>
        <taxon>eudicotyledons</taxon>
        <taxon>Gunneridae</taxon>
        <taxon>Pentapetalae</taxon>
        <taxon>Caryophyllales</taxon>
        <taxon>Chenopodiaceae</taxon>
        <taxon>Chenopodioideae</taxon>
        <taxon>Atripliceae</taxon>
        <taxon>Chenopodium</taxon>
    </lineage>
</organism>
<reference evidence="3" key="2">
    <citation type="submission" date="2021-03" db="UniProtKB">
        <authorList>
            <consortium name="EnsemblPlants"/>
        </authorList>
    </citation>
    <scope>IDENTIFICATION</scope>
</reference>
<name>A0A803N992_CHEQI</name>
<feature type="compositionally biased region" description="Basic and acidic residues" evidence="2">
    <location>
        <begin position="145"/>
        <end position="160"/>
    </location>
</feature>
<feature type="compositionally biased region" description="Basic and acidic residues" evidence="2">
    <location>
        <begin position="170"/>
        <end position="183"/>
    </location>
</feature>
<sequence length="470" mass="53775">TFYRPHPRFDTIPERELDRHELRAVIHFDIVESEDDEGRSRLAPKVWVPNVGYILGNAHLSHIGVDKSDNKQLGLSADGKRVIRTCTRSLSSSYDTLASYCSRSSPVNPKRKAETIADHQSKKRKLTTLRNYQGGNVGVVNPRQSDTRAEKKSREDDNQAKRSSPSSKTTEIKDKTIRPHTPDGSDTSVPGLIYRSNQWIERPEGRFPEVVLRGFSVPPGHSEDRWWPYLDVYRNESLFTDDPMQGGNLGYRLLCNLAPPMDRPVGEIDPLAVVHMHNMMKAVMSGTELVEMYHYYQEQHHQAFASQNSLQTTLDNADKDLNLLKEAKKRDYLEMATLKDKSVKLEGLEREAKIQNLEENVQKIEADKPGIRQRVVGCYLASKEFCTRPQDYFYWGWTAAQRCIVDAAGWKEEDWAKVEEAFNNEAYKIPSGFEQQQFAEEDLFNYEPIVDDGPKDLSVLNSPVLENRQA</sequence>
<dbReference type="EnsemblPlants" id="AUR62042472-RA">
    <property type="protein sequence ID" value="AUR62042472-RA:cds"/>
    <property type="gene ID" value="AUR62042472"/>
</dbReference>
<feature type="compositionally biased region" description="Basic and acidic residues" evidence="2">
    <location>
        <begin position="111"/>
        <end position="120"/>
    </location>
</feature>
<keyword evidence="4" id="KW-1185">Reference proteome</keyword>
<feature type="coiled-coil region" evidence="1">
    <location>
        <begin position="307"/>
        <end position="374"/>
    </location>
</feature>
<feature type="region of interest" description="Disordered" evidence="2">
    <location>
        <begin position="99"/>
        <end position="191"/>
    </location>
</feature>
<dbReference type="Proteomes" id="UP000596660">
    <property type="component" value="Unplaced"/>
</dbReference>
<proteinExistence type="predicted"/>
<protein>
    <submittedName>
        <fullName evidence="3">Uncharacterized protein</fullName>
    </submittedName>
</protein>
<reference evidence="3" key="1">
    <citation type="journal article" date="2017" name="Nature">
        <title>The genome of Chenopodium quinoa.</title>
        <authorList>
            <person name="Jarvis D.E."/>
            <person name="Ho Y.S."/>
            <person name="Lightfoot D.J."/>
            <person name="Schmoeckel S.M."/>
            <person name="Li B."/>
            <person name="Borm T.J.A."/>
            <person name="Ohyanagi H."/>
            <person name="Mineta K."/>
            <person name="Michell C.T."/>
            <person name="Saber N."/>
            <person name="Kharbatia N.M."/>
            <person name="Rupper R.R."/>
            <person name="Sharp A.R."/>
            <person name="Dally N."/>
            <person name="Boughton B.A."/>
            <person name="Woo Y.H."/>
            <person name="Gao G."/>
            <person name="Schijlen E.G.W.M."/>
            <person name="Guo X."/>
            <person name="Momin A.A."/>
            <person name="Negrao S."/>
            <person name="Al-Babili S."/>
            <person name="Gehring C."/>
            <person name="Roessner U."/>
            <person name="Jung C."/>
            <person name="Murphy K."/>
            <person name="Arold S.T."/>
            <person name="Gojobori T."/>
            <person name="van der Linden C.G."/>
            <person name="van Loo E.N."/>
            <person name="Jellen E.N."/>
            <person name="Maughan P.J."/>
            <person name="Tester M."/>
        </authorList>
    </citation>
    <scope>NUCLEOTIDE SEQUENCE [LARGE SCALE GENOMIC DNA]</scope>
    <source>
        <strain evidence="3">cv. PI 614886</strain>
    </source>
</reference>
<keyword evidence="1" id="KW-0175">Coiled coil</keyword>
<accession>A0A803N992</accession>
<evidence type="ECO:0000313" key="4">
    <source>
        <dbReference type="Proteomes" id="UP000596660"/>
    </source>
</evidence>